<evidence type="ECO:0000313" key="2">
    <source>
        <dbReference type="Proteomes" id="UP000008957"/>
    </source>
</evidence>
<sequence length="235" mass="26241">MNDDKSRKGVTVRYLVDANHWISHVVAETDGTGVPLAYYTRNGGRLPKAAASSMILSRATTRPPALMTAHDRRLRDMDKKMDMRRRDRQLSEEETLEVLQHGEYGVLSTVCPDGTPYGVPLNFALEDGRIYLHGANAEGQKIVNLRHCPDACFTVVSSTKLLPKEFSTLYRSAIVCGRVSTVEDDAEKRRGLEALLRKYSPEFIESGLKYIEAAFKAVRVLRLDVASLSGKGRKQ</sequence>
<dbReference type="SUPFAM" id="SSF50475">
    <property type="entry name" value="FMN-binding split barrel"/>
    <property type="match status" value="1"/>
</dbReference>
<accession>A0AB94IYH8</accession>
<dbReference type="Pfam" id="PF12900">
    <property type="entry name" value="Pyridox_ox_2"/>
    <property type="match status" value="1"/>
</dbReference>
<reference evidence="2" key="1">
    <citation type="submission" date="2010-03" db="EMBL/GenBank/DDBJ databases">
        <title>The genome sequence of Synergistetes sp. SGP1.</title>
        <authorList>
            <consortium name="metaHIT consortium -- http://www.metahit.eu/"/>
            <person name="Pajon A."/>
            <person name="Turner K."/>
            <person name="Parkhill J."/>
            <person name="Wade W."/>
            <person name="Vartoukian S."/>
        </authorList>
    </citation>
    <scope>NUCLEOTIDE SEQUENCE [LARGE SCALE GENOMIC DNA]</scope>
    <source>
        <strain evidence="2">SGP1</strain>
    </source>
</reference>
<dbReference type="EMBL" id="FP929056">
    <property type="protein sequence ID" value="CBL28821.1"/>
    <property type="molecule type" value="Genomic_DNA"/>
</dbReference>
<gene>
    <name evidence="1" type="ORF">SY1_20460</name>
</gene>
<dbReference type="InterPro" id="IPR012349">
    <property type="entry name" value="Split_barrel_FMN-bd"/>
</dbReference>
<dbReference type="Gene3D" id="2.30.110.10">
    <property type="entry name" value="Electron Transport, Fmn-binding Protein, Chain A"/>
    <property type="match status" value="1"/>
</dbReference>
<dbReference type="RefSeq" id="WP_015556968.1">
    <property type="nucleotide sequence ID" value="NC_021038.1"/>
</dbReference>
<dbReference type="KEGG" id="sbr:SY1_20460"/>
<proteinExistence type="predicted"/>
<reference evidence="1 2" key="2">
    <citation type="submission" date="2010-03" db="EMBL/GenBank/DDBJ databases">
        <authorList>
            <person name="Pajon A."/>
        </authorList>
    </citation>
    <scope>NUCLEOTIDE SEQUENCE [LARGE SCALE GENOMIC DNA]</scope>
    <source>
        <strain evidence="1 2">SGP1</strain>
    </source>
</reference>
<name>A0AB94IYH8_9BACT</name>
<protein>
    <submittedName>
        <fullName evidence="1">Predicted flavin-nucleotide-binding protein</fullName>
    </submittedName>
</protein>
<dbReference type="PANTHER" id="PTHR34071:SF2">
    <property type="entry name" value="FLAVIN-NUCLEOTIDE-BINDING PROTEIN"/>
    <property type="match status" value="1"/>
</dbReference>
<dbReference type="InterPro" id="IPR024747">
    <property type="entry name" value="Pyridox_Oxase-rel"/>
</dbReference>
<organism evidence="1 2">
    <name type="scientific">Fretibacterium fastidiosum</name>
    <dbReference type="NCBI Taxonomy" id="651822"/>
    <lineage>
        <taxon>Bacteria</taxon>
        <taxon>Thermotogati</taxon>
        <taxon>Synergistota</taxon>
        <taxon>Synergistia</taxon>
        <taxon>Synergistales</taxon>
        <taxon>Aminobacteriaceae</taxon>
        <taxon>Fretibacterium</taxon>
    </lineage>
</organism>
<keyword evidence="2" id="KW-1185">Reference proteome</keyword>
<evidence type="ECO:0000313" key="1">
    <source>
        <dbReference type="EMBL" id="CBL28821.1"/>
    </source>
</evidence>
<dbReference type="PANTHER" id="PTHR34071">
    <property type="entry name" value="5-NITROIMIDAZOLE ANTIBIOTICS RESISTANCE PROTEIN, NIMA-FAMILY-RELATED PROTEIN-RELATED"/>
    <property type="match status" value="1"/>
</dbReference>
<dbReference type="AlphaFoldDB" id="A0AB94IYH8"/>
<dbReference type="Proteomes" id="UP000008957">
    <property type="component" value="Chromosome"/>
</dbReference>